<sequence length="306" mass="33791">MPDLLEKCFATVRETPTDDCCSDLKTATTTQVTCLCDNYIANPSIVNITGPYSAGITTKCGVFDKYSCNSTSNVFFSRSVRPDDFWVSLLDVDDLHGSLLVNADMTYTEIVRKMTYTKVVNDFITRFWSNLAYLGRLPCKSSGGRLPCKSSGGRLTFFFSRSVRPDDFWVSLLDVDDLHGSLLVNADMTYTEVVRKMTYTKVVYDFIPRFWSNLAYLGLDDFHVSRRADDFRKSWRGASSVKLRLHPPPILVLCRKGGGEGSSGNSSSSSNGKNNSTSEGKGGRANTVSGSMAVFGLIASLICVMF</sequence>
<organism evidence="3 4">
    <name type="scientific">Brassica cretica</name>
    <name type="common">Mustard</name>
    <dbReference type="NCBI Taxonomy" id="69181"/>
    <lineage>
        <taxon>Eukaryota</taxon>
        <taxon>Viridiplantae</taxon>
        <taxon>Streptophyta</taxon>
        <taxon>Embryophyta</taxon>
        <taxon>Tracheophyta</taxon>
        <taxon>Spermatophyta</taxon>
        <taxon>Magnoliopsida</taxon>
        <taxon>eudicotyledons</taxon>
        <taxon>Gunneridae</taxon>
        <taxon>Pentapetalae</taxon>
        <taxon>rosids</taxon>
        <taxon>malvids</taxon>
        <taxon>Brassicales</taxon>
        <taxon>Brassicaceae</taxon>
        <taxon>Brassiceae</taxon>
        <taxon>Brassica</taxon>
    </lineage>
</organism>
<comment type="caution">
    <text evidence="3">The sequence shown here is derived from an EMBL/GenBank/DDBJ whole genome shotgun (WGS) entry which is preliminary data.</text>
</comment>
<dbReference type="SUPFAM" id="SSF47699">
    <property type="entry name" value="Bifunctional inhibitor/lipid-transfer protein/seed storage 2S albumin"/>
    <property type="match status" value="1"/>
</dbReference>
<dbReference type="AlphaFoldDB" id="A0A8S9J6X7"/>
<evidence type="ECO:0000259" key="2">
    <source>
        <dbReference type="Pfam" id="PF14368"/>
    </source>
</evidence>
<evidence type="ECO:0000256" key="1">
    <source>
        <dbReference type="SAM" id="MobiDB-lite"/>
    </source>
</evidence>
<feature type="domain" description="Bifunctional inhibitor/plant lipid transfer protein/seed storage helical" evidence="2">
    <location>
        <begin position="4"/>
        <end position="67"/>
    </location>
</feature>
<dbReference type="InterPro" id="IPR036312">
    <property type="entry name" value="Bifun_inhib/LTP/seed_sf"/>
</dbReference>
<evidence type="ECO:0000313" key="3">
    <source>
        <dbReference type="EMBL" id="KAF2576927.1"/>
    </source>
</evidence>
<dbReference type="EMBL" id="QGKW02001660">
    <property type="protein sequence ID" value="KAF2576927.1"/>
    <property type="molecule type" value="Genomic_DNA"/>
</dbReference>
<feature type="compositionally biased region" description="Low complexity" evidence="1">
    <location>
        <begin position="263"/>
        <end position="279"/>
    </location>
</feature>
<feature type="region of interest" description="Disordered" evidence="1">
    <location>
        <begin position="258"/>
        <end position="284"/>
    </location>
</feature>
<dbReference type="InterPro" id="IPR016140">
    <property type="entry name" value="Bifunc_inhib/LTP/seed_store"/>
</dbReference>
<gene>
    <name evidence="3" type="ORF">F2Q68_00006362</name>
</gene>
<dbReference type="CDD" id="cd00010">
    <property type="entry name" value="AAI_LTSS"/>
    <property type="match status" value="1"/>
</dbReference>
<proteinExistence type="predicted"/>
<reference evidence="3" key="1">
    <citation type="submission" date="2019-12" db="EMBL/GenBank/DDBJ databases">
        <title>Genome sequencing and annotation of Brassica cretica.</title>
        <authorList>
            <person name="Studholme D.J."/>
            <person name="Sarris P.F."/>
        </authorList>
    </citation>
    <scope>NUCLEOTIDE SEQUENCE</scope>
    <source>
        <strain evidence="3">PFS-001/15</strain>
        <tissue evidence="3">Leaf</tissue>
    </source>
</reference>
<name>A0A8S9J6X7_BRACR</name>
<dbReference type="Pfam" id="PF14368">
    <property type="entry name" value="LTP_2"/>
    <property type="match status" value="1"/>
</dbReference>
<dbReference type="Proteomes" id="UP000712281">
    <property type="component" value="Unassembled WGS sequence"/>
</dbReference>
<protein>
    <recommendedName>
        <fullName evidence="2">Bifunctional inhibitor/plant lipid transfer protein/seed storage helical domain-containing protein</fullName>
    </recommendedName>
</protein>
<accession>A0A8S9J6X7</accession>
<evidence type="ECO:0000313" key="4">
    <source>
        <dbReference type="Proteomes" id="UP000712281"/>
    </source>
</evidence>
<dbReference type="Gene3D" id="1.10.110.10">
    <property type="entry name" value="Plant lipid-transfer and hydrophobic proteins"/>
    <property type="match status" value="1"/>
</dbReference>